<name>A0A0R2AYV3_9LACO</name>
<dbReference type="PATRIC" id="fig|1423781.4.peg.1409"/>
<dbReference type="STRING" id="1423781.FD06_GL001361"/>
<dbReference type="InterPro" id="IPR009459">
    <property type="entry name" value="MucBP_dom"/>
</dbReference>
<feature type="domain" description="MucBP" evidence="2">
    <location>
        <begin position="123"/>
        <end position="186"/>
    </location>
</feature>
<dbReference type="RefSeq" id="WP_056966230.1">
    <property type="nucleotide sequence ID" value="NZ_AYYQ01000029.1"/>
</dbReference>
<dbReference type="Proteomes" id="UP000052012">
    <property type="component" value="Unassembled WGS sequence"/>
</dbReference>
<keyword evidence="1" id="KW-0677">Repeat</keyword>
<evidence type="ECO:0000313" key="3">
    <source>
        <dbReference type="EMBL" id="KRM68339.1"/>
    </source>
</evidence>
<organism evidence="3 4">
    <name type="scientific">Apilactobacillus ozensis DSM 23829 = JCM 17196</name>
    <dbReference type="NCBI Taxonomy" id="1423781"/>
    <lineage>
        <taxon>Bacteria</taxon>
        <taxon>Bacillati</taxon>
        <taxon>Bacillota</taxon>
        <taxon>Bacilli</taxon>
        <taxon>Lactobacillales</taxon>
        <taxon>Lactobacillaceae</taxon>
        <taxon>Apilactobacillus</taxon>
    </lineage>
</organism>
<evidence type="ECO:0000313" key="4">
    <source>
        <dbReference type="Proteomes" id="UP000052012"/>
    </source>
</evidence>
<comment type="caution">
    <text evidence="3">The sequence shown here is derived from an EMBL/GenBank/DDBJ whole genome shotgun (WGS) entry which is preliminary data.</text>
</comment>
<dbReference type="AlphaFoldDB" id="A0A0R2AYV3"/>
<sequence>MQILNWLISKLVGHKNAYNLQRSHTIKSQHKQKAENNMHKKNHKHKYVKPLPQSKVTVYFMDNHNHLFLDEPRKMLGYIGKPINLNIPTFKNYIMEYIHGFNSVFTEENQQITICYRLKNGSPVSIYYVNFDTYEVIKPPDFLIGTWGNEYHVVSPQINGYKIYSYTGWLNGTFNDISNTIIFYYRNANWQTVSFVQYFINLKRYTNSYNNPNGYLLRTKLPENSTWKVFLEIKTNNGVWLNLGGNQWIKDENLTKSKKFFQNKIANKKD</sequence>
<dbReference type="Gene3D" id="3.10.20.320">
    <property type="entry name" value="Putative peptidoglycan bound protein (lpxtg motif)"/>
    <property type="match status" value="1"/>
</dbReference>
<evidence type="ECO:0000256" key="1">
    <source>
        <dbReference type="ARBA" id="ARBA00022737"/>
    </source>
</evidence>
<gene>
    <name evidence="3" type="ORF">FD06_GL001361</name>
</gene>
<evidence type="ECO:0000259" key="2">
    <source>
        <dbReference type="Pfam" id="PF06458"/>
    </source>
</evidence>
<proteinExistence type="predicted"/>
<keyword evidence="4" id="KW-1185">Reference proteome</keyword>
<feature type="domain" description="MucBP" evidence="2">
    <location>
        <begin position="55"/>
        <end position="117"/>
    </location>
</feature>
<dbReference type="EMBL" id="AYYQ01000029">
    <property type="protein sequence ID" value="KRM68339.1"/>
    <property type="molecule type" value="Genomic_DNA"/>
</dbReference>
<accession>A0A0R2AYV3</accession>
<protein>
    <recommendedName>
        <fullName evidence="2">MucBP domain-containing protein</fullName>
    </recommendedName>
</protein>
<reference evidence="3 4" key="1">
    <citation type="journal article" date="2015" name="Genome Announc.">
        <title>Expanding the biotechnology potential of lactobacilli through comparative genomics of 213 strains and associated genera.</title>
        <authorList>
            <person name="Sun Z."/>
            <person name="Harris H.M."/>
            <person name="McCann A."/>
            <person name="Guo C."/>
            <person name="Argimon S."/>
            <person name="Zhang W."/>
            <person name="Yang X."/>
            <person name="Jeffery I.B."/>
            <person name="Cooney J.C."/>
            <person name="Kagawa T.F."/>
            <person name="Liu W."/>
            <person name="Song Y."/>
            <person name="Salvetti E."/>
            <person name="Wrobel A."/>
            <person name="Rasinkangas P."/>
            <person name="Parkhill J."/>
            <person name="Rea M.C."/>
            <person name="O'Sullivan O."/>
            <person name="Ritari J."/>
            <person name="Douillard F.P."/>
            <person name="Paul Ross R."/>
            <person name="Yang R."/>
            <person name="Briner A.E."/>
            <person name="Felis G.E."/>
            <person name="de Vos W.M."/>
            <person name="Barrangou R."/>
            <person name="Klaenhammer T.R."/>
            <person name="Caufield P.W."/>
            <person name="Cui Y."/>
            <person name="Zhang H."/>
            <person name="O'Toole P.W."/>
        </authorList>
    </citation>
    <scope>NUCLEOTIDE SEQUENCE [LARGE SCALE GENOMIC DNA]</scope>
    <source>
        <strain evidence="3 4">DSM 23829</strain>
    </source>
</reference>
<dbReference type="Pfam" id="PF06458">
    <property type="entry name" value="MucBP"/>
    <property type="match status" value="2"/>
</dbReference>